<proteinExistence type="predicted"/>
<reference evidence="1" key="1">
    <citation type="journal article" date="2016" name="Sci. Rep.">
        <title>Molecular characterization of firefly nuptial gifts: a multi-omics approach sheds light on postcopulatory sexual selection.</title>
        <authorList>
            <person name="Al-Wathiqui N."/>
            <person name="Fallon T.R."/>
            <person name="South A."/>
            <person name="Weng J.K."/>
            <person name="Lewis S.M."/>
        </authorList>
    </citation>
    <scope>NUCLEOTIDE SEQUENCE</scope>
</reference>
<evidence type="ECO:0000313" key="1">
    <source>
        <dbReference type="EMBL" id="JAV54346.1"/>
    </source>
</evidence>
<dbReference type="EMBL" id="GEZM01097020">
    <property type="protein sequence ID" value="JAV54346.1"/>
    <property type="molecule type" value="Transcribed_RNA"/>
</dbReference>
<dbReference type="EMBL" id="GEZM01097022">
    <property type="protein sequence ID" value="JAV54343.1"/>
    <property type="molecule type" value="Transcribed_RNA"/>
</dbReference>
<name>A0A1Y1K4T5_PHOPY</name>
<sequence>MNMVEPTIQIDNQNKVLTYIAIPVEALQECNGQNFTVLSDTQSLLFKAFSETDTQLQVENESGTNICRQPLRIANLSQYTAKTGIQTVIDTNKYNEIRYVICISIFPKMEYPILRIRPPSFRH</sequence>
<protein>
    <submittedName>
        <fullName evidence="1">Uncharacterized protein</fullName>
    </submittedName>
</protein>
<accession>A0A1Y1K4T5</accession>
<dbReference type="AlphaFoldDB" id="A0A1Y1K4T5"/>
<organism evidence="1">
    <name type="scientific">Photinus pyralis</name>
    <name type="common">Common eastern firefly</name>
    <name type="synonym">Lampyris pyralis</name>
    <dbReference type="NCBI Taxonomy" id="7054"/>
    <lineage>
        <taxon>Eukaryota</taxon>
        <taxon>Metazoa</taxon>
        <taxon>Ecdysozoa</taxon>
        <taxon>Arthropoda</taxon>
        <taxon>Hexapoda</taxon>
        <taxon>Insecta</taxon>
        <taxon>Pterygota</taxon>
        <taxon>Neoptera</taxon>
        <taxon>Endopterygota</taxon>
        <taxon>Coleoptera</taxon>
        <taxon>Polyphaga</taxon>
        <taxon>Elateriformia</taxon>
        <taxon>Elateroidea</taxon>
        <taxon>Lampyridae</taxon>
        <taxon>Lampyrinae</taxon>
        <taxon>Photinus</taxon>
    </lineage>
</organism>